<dbReference type="Gene3D" id="2.30.40.10">
    <property type="entry name" value="Urease, subunit C, domain 1"/>
    <property type="match status" value="1"/>
</dbReference>
<dbReference type="SUPFAM" id="SSF51338">
    <property type="entry name" value="Composite domain of metallo-dependent hydrolases"/>
    <property type="match status" value="1"/>
</dbReference>
<feature type="region of interest" description="Disordered" evidence="1">
    <location>
        <begin position="197"/>
        <end position="220"/>
    </location>
</feature>
<dbReference type="Pfam" id="PF07969">
    <property type="entry name" value="Amidohydro_3"/>
    <property type="match status" value="1"/>
</dbReference>
<dbReference type="GO" id="GO:0016810">
    <property type="term" value="F:hydrolase activity, acting on carbon-nitrogen (but not peptide) bonds"/>
    <property type="evidence" value="ECO:0007669"/>
    <property type="project" value="InterPro"/>
</dbReference>
<sequence>MADRADLVILNGRILTMDEAEPRAAALAIQGNRIVALGSNEEIAAWCGPATKRIDAAGATVLPGFNEGHMHLFQGACELEQLNLLGVMGKEALTEAVRTYAAGKPDLRLIIGQQANYTVLGVDHPVSRQDLDQILPDRPLLLFSPDHHTAWANSLALEQAGILRGRDVGVGNEIVMGADGLATGELRENRAIDPVASLSDTGGRERLGVLTGGDPEPPPTAAERAGDLERMRRGLAYCATLGITSIQNMDGNLYQLELLAELERRGQLTQRVRIPFHMKNFMPLTALQEAVARKERFAGPKLKADFVKVFMDGVLDSWTAVMVDDYADRPGWRGEPLFSADHFNALAIEADRLGLQIAVHAIGDGAVRMVLDGYEAARAANGPNDHRHRIEHIELLHQEDAPRFAELGVVASMQPVHPPGSAGLPLEPTVSRIGRARWGDAYPWKTLQDQGVPMVFATDWPVSPLDPLFCLGEALKRQPWAPGLPDHRPSLHEALRSYTATSAWVSFEESSKGRLRPGYLADIVVLSGDIEATSPDAIADLRPVLTICDGEITHQA</sequence>
<protein>
    <recommendedName>
        <fullName evidence="2">Amidohydrolase 3 domain-containing protein</fullName>
    </recommendedName>
</protein>
<proteinExistence type="predicted"/>
<dbReference type="InterPro" id="IPR011059">
    <property type="entry name" value="Metal-dep_hydrolase_composite"/>
</dbReference>
<evidence type="ECO:0000313" key="3">
    <source>
        <dbReference type="EMBL" id="SNB78739.1"/>
    </source>
</evidence>
<dbReference type="InterPro" id="IPR032466">
    <property type="entry name" value="Metal_Hydrolase"/>
</dbReference>
<evidence type="ECO:0000256" key="1">
    <source>
        <dbReference type="SAM" id="MobiDB-lite"/>
    </source>
</evidence>
<dbReference type="InterPro" id="IPR013108">
    <property type="entry name" value="Amidohydro_3"/>
</dbReference>
<dbReference type="RefSeq" id="WP_088562938.1">
    <property type="nucleotide sequence ID" value="NZ_FYEH01000019.1"/>
</dbReference>
<dbReference type="Gene3D" id="3.10.310.70">
    <property type="match status" value="1"/>
</dbReference>
<evidence type="ECO:0000313" key="4">
    <source>
        <dbReference type="Proteomes" id="UP000197065"/>
    </source>
</evidence>
<evidence type="ECO:0000259" key="2">
    <source>
        <dbReference type="Pfam" id="PF07969"/>
    </source>
</evidence>
<dbReference type="Proteomes" id="UP000197065">
    <property type="component" value="Unassembled WGS sequence"/>
</dbReference>
<dbReference type="Gene3D" id="3.20.20.140">
    <property type="entry name" value="Metal-dependent hydrolases"/>
    <property type="match status" value="1"/>
</dbReference>
<dbReference type="SUPFAM" id="SSF51556">
    <property type="entry name" value="Metallo-dependent hydrolases"/>
    <property type="match status" value="1"/>
</dbReference>
<gene>
    <name evidence="3" type="ORF">SAMN07250955_11934</name>
</gene>
<dbReference type="AlphaFoldDB" id="A0A212S0Y1"/>
<accession>A0A212S0Y1</accession>
<dbReference type="PANTHER" id="PTHR22642">
    <property type="entry name" value="IMIDAZOLONEPROPIONASE"/>
    <property type="match status" value="1"/>
</dbReference>
<reference evidence="3 4" key="1">
    <citation type="submission" date="2017-06" db="EMBL/GenBank/DDBJ databases">
        <authorList>
            <person name="Kim H.J."/>
            <person name="Triplett B.A."/>
        </authorList>
    </citation>
    <scope>NUCLEOTIDE SEQUENCE [LARGE SCALE GENOMIC DNA]</scope>
    <source>
        <strain evidence="3 4">B29T1</strain>
    </source>
</reference>
<dbReference type="CDD" id="cd01300">
    <property type="entry name" value="YtcJ_like"/>
    <property type="match status" value="1"/>
</dbReference>
<dbReference type="EMBL" id="FYEH01000019">
    <property type="protein sequence ID" value="SNB78739.1"/>
    <property type="molecule type" value="Genomic_DNA"/>
</dbReference>
<feature type="domain" description="Amidohydrolase 3" evidence="2">
    <location>
        <begin position="54"/>
        <end position="553"/>
    </location>
</feature>
<keyword evidence="4" id="KW-1185">Reference proteome</keyword>
<dbReference type="OrthoDB" id="9811399at2"/>
<dbReference type="PANTHER" id="PTHR22642:SF2">
    <property type="entry name" value="PROTEIN LONG AFTER FAR-RED 3"/>
    <property type="match status" value="1"/>
</dbReference>
<organism evidence="3 4">
    <name type="scientific">Arboricoccus pini</name>
    <dbReference type="NCBI Taxonomy" id="1963835"/>
    <lineage>
        <taxon>Bacteria</taxon>
        <taxon>Pseudomonadati</taxon>
        <taxon>Pseudomonadota</taxon>
        <taxon>Alphaproteobacteria</taxon>
        <taxon>Geminicoccales</taxon>
        <taxon>Geminicoccaceae</taxon>
        <taxon>Arboricoccus</taxon>
    </lineage>
</organism>
<dbReference type="InterPro" id="IPR033932">
    <property type="entry name" value="YtcJ-like"/>
</dbReference>
<name>A0A212S0Y1_9PROT</name>